<dbReference type="InterPro" id="IPR045086">
    <property type="entry name" value="OBG_GTPase"/>
</dbReference>
<feature type="domain" description="OCT" evidence="11">
    <location>
        <begin position="352"/>
        <end position="430"/>
    </location>
</feature>
<accession>A0ABV3X2S6</accession>
<protein>
    <recommendedName>
        <fullName evidence="9">GTPase Obg</fullName>
        <ecNumber evidence="9">3.6.5.-</ecNumber>
    </recommendedName>
    <alternativeName>
        <fullName evidence="9">GTP-binding protein Obg</fullName>
    </alternativeName>
</protein>
<dbReference type="NCBIfam" id="NF008956">
    <property type="entry name" value="PRK12299.1"/>
    <property type="match status" value="1"/>
</dbReference>
<keyword evidence="8 9" id="KW-0342">GTP-binding</keyword>
<feature type="domain" description="OBG-type G" evidence="10">
    <location>
        <begin position="160"/>
        <end position="331"/>
    </location>
</feature>
<feature type="binding site" evidence="9">
    <location>
        <position position="193"/>
    </location>
    <ligand>
        <name>Mg(2+)</name>
        <dbReference type="ChEBI" id="CHEBI:18420"/>
    </ligand>
</feature>
<dbReference type="Gene3D" id="2.70.210.12">
    <property type="entry name" value="GTP1/OBG domain"/>
    <property type="match status" value="1"/>
</dbReference>
<evidence type="ECO:0000256" key="9">
    <source>
        <dbReference type="HAMAP-Rule" id="MF_01454"/>
    </source>
</evidence>
<dbReference type="PANTHER" id="PTHR11702:SF31">
    <property type="entry name" value="MITOCHONDRIAL RIBOSOME-ASSOCIATED GTPASE 2"/>
    <property type="match status" value="1"/>
</dbReference>
<keyword evidence="4 9" id="KW-0479">Metal-binding</keyword>
<feature type="binding site" evidence="9">
    <location>
        <begin position="191"/>
        <end position="195"/>
    </location>
    <ligand>
        <name>GTP</name>
        <dbReference type="ChEBI" id="CHEBI:37565"/>
    </ligand>
</feature>
<dbReference type="PROSITE" id="PS51881">
    <property type="entry name" value="OCT"/>
    <property type="match status" value="1"/>
</dbReference>
<evidence type="ECO:0000313" key="14">
    <source>
        <dbReference type="Proteomes" id="UP001559623"/>
    </source>
</evidence>
<feature type="binding site" evidence="9">
    <location>
        <position position="173"/>
    </location>
    <ligand>
        <name>Mg(2+)</name>
        <dbReference type="ChEBI" id="CHEBI:18420"/>
    </ligand>
</feature>
<evidence type="ECO:0000256" key="7">
    <source>
        <dbReference type="ARBA" id="ARBA00022842"/>
    </source>
</evidence>
<dbReference type="SUPFAM" id="SSF82051">
    <property type="entry name" value="Obg GTP-binding protein N-terminal domain"/>
    <property type="match status" value="1"/>
</dbReference>
<keyword evidence="14" id="KW-1185">Reference proteome</keyword>
<evidence type="ECO:0000256" key="8">
    <source>
        <dbReference type="ARBA" id="ARBA00023134"/>
    </source>
</evidence>
<evidence type="ECO:0000259" key="10">
    <source>
        <dbReference type="PROSITE" id="PS51710"/>
    </source>
</evidence>
<evidence type="ECO:0000256" key="4">
    <source>
        <dbReference type="ARBA" id="ARBA00022723"/>
    </source>
</evidence>
<dbReference type="InterPro" id="IPR036726">
    <property type="entry name" value="GTP1_OBG_dom_sf"/>
</dbReference>
<evidence type="ECO:0000259" key="12">
    <source>
        <dbReference type="PROSITE" id="PS51883"/>
    </source>
</evidence>
<proteinExistence type="inferred from homology"/>
<dbReference type="Pfam" id="PF01018">
    <property type="entry name" value="GTP1_OBG"/>
    <property type="match status" value="1"/>
</dbReference>
<name>A0ABV3X2S6_9FIRM</name>
<dbReference type="InterPro" id="IPR006073">
    <property type="entry name" value="GTP-bd"/>
</dbReference>
<dbReference type="CDD" id="cd01898">
    <property type="entry name" value="Obg"/>
    <property type="match status" value="1"/>
</dbReference>
<keyword evidence="7 9" id="KW-0460">Magnesium</keyword>
<comment type="cofactor">
    <cofactor evidence="1 9">
        <name>Mg(2+)</name>
        <dbReference type="ChEBI" id="CHEBI:18420"/>
    </cofactor>
</comment>
<keyword evidence="3 9" id="KW-0963">Cytoplasm</keyword>
<comment type="function">
    <text evidence="9">An essential GTPase which binds GTP, GDP and possibly (p)ppGpp with moderate affinity, with high nucleotide exchange rates and a fairly low GTP hydrolysis rate. Plays a role in control of the cell cycle, stress response, ribosome biogenesis and in those bacteria that undergo differentiation, in morphogenesis control.</text>
</comment>
<comment type="subcellular location">
    <subcellularLocation>
        <location evidence="9">Cytoplasm</location>
    </subcellularLocation>
</comment>
<dbReference type="InterPro" id="IPR015349">
    <property type="entry name" value="OCT_dom"/>
</dbReference>
<dbReference type="HAMAP" id="MF_01454">
    <property type="entry name" value="GTPase_Obg"/>
    <property type="match status" value="1"/>
</dbReference>
<dbReference type="SUPFAM" id="SSF102741">
    <property type="entry name" value="Obg GTP-binding protein C-terminal domain"/>
    <property type="match status" value="1"/>
</dbReference>
<dbReference type="PROSITE" id="PS51883">
    <property type="entry name" value="OBG"/>
    <property type="match status" value="1"/>
</dbReference>
<dbReference type="NCBIfam" id="NF008954">
    <property type="entry name" value="PRK12296.1"/>
    <property type="match status" value="1"/>
</dbReference>
<dbReference type="NCBIfam" id="TIGR03595">
    <property type="entry name" value="Obg_CgtA_exten"/>
    <property type="match status" value="1"/>
</dbReference>
<feature type="binding site" evidence="9">
    <location>
        <begin position="213"/>
        <end position="216"/>
    </location>
    <ligand>
        <name>GTP</name>
        <dbReference type="ChEBI" id="CHEBI:37565"/>
    </ligand>
</feature>
<comment type="subunit">
    <text evidence="9">Monomer.</text>
</comment>
<dbReference type="InterPro" id="IPR006074">
    <property type="entry name" value="GTP1-OBG_CS"/>
</dbReference>
<reference evidence="13 14" key="1">
    <citation type="submission" date="2023-04" db="EMBL/GenBank/DDBJ databases">
        <title>Genome Sequence of Selenomonas sputigena ATCC 33150.</title>
        <authorList>
            <person name="Miller D.P."/>
            <person name="Anvari S."/>
            <person name="Polson S.W."/>
            <person name="Macdonald M."/>
            <person name="Mcdowell J.V."/>
        </authorList>
    </citation>
    <scope>NUCLEOTIDE SEQUENCE [LARGE SCALE GENOMIC DNA]</scope>
    <source>
        <strain evidence="13 14">ATCC 33150</strain>
    </source>
</reference>
<comment type="similarity">
    <text evidence="2 9">Belongs to the TRAFAC class OBG-HflX-like GTPase superfamily. OBG GTPase family.</text>
</comment>
<sequence>MQFIDRTKISVKAGDGGKGKSAFRREKFIPKGGPSGGDGGRGADIVFLVDRNMNTLLDFRYHRKFKGANGGNGDIKNMTGANAEPCIVKVPPGTLVKDALTGDVLADLMEIGQRVVIAKGGRGGRGNARFSNPANRAPTLAELGEPGENKELLLELKLLADVGLVGYPSVGKSSLISAVSAARPEVAAYHFTTLVPVLGVVKTDYEKNFVMADIPGLIEGAADGAGLGHDFLRHVERTRLILHLVDASGLEGRDPVEDYYRINAELRKYSEKIAARTQILVANKMDLPEAAENLPRLEALAKKEGIRIFAISAAAHQGLGELISYVGETLETLKAEPLEEKQKVRVYDASQDGALDEEIVTITRNDRGDFIVANKALEKLVAMTNFGNDEAVRRFQYIWRMKKMDAKLQERGIKEGMTVHIGDMEFEYHE</sequence>
<gene>
    <name evidence="13" type="primary">obgE</name>
    <name evidence="9" type="synonym">obg</name>
    <name evidence="13" type="ORF">QCO44_02420</name>
</gene>
<dbReference type="Pfam" id="PF01926">
    <property type="entry name" value="MMR_HSR1"/>
    <property type="match status" value="1"/>
</dbReference>
<evidence type="ECO:0000313" key="13">
    <source>
        <dbReference type="EMBL" id="MEX5284501.1"/>
    </source>
</evidence>
<evidence type="ECO:0000256" key="1">
    <source>
        <dbReference type="ARBA" id="ARBA00001946"/>
    </source>
</evidence>
<dbReference type="PROSITE" id="PS00905">
    <property type="entry name" value="GTP1_OBG"/>
    <property type="match status" value="1"/>
</dbReference>
<dbReference type="Gene3D" id="3.40.50.300">
    <property type="entry name" value="P-loop containing nucleotide triphosphate hydrolases"/>
    <property type="match status" value="1"/>
</dbReference>
<dbReference type="EMBL" id="JARVLH010000001">
    <property type="protein sequence ID" value="MEX5284501.1"/>
    <property type="molecule type" value="Genomic_DNA"/>
</dbReference>
<dbReference type="Gene3D" id="3.30.300.350">
    <property type="entry name" value="GTP-binding protein OBG, C-terminal domain"/>
    <property type="match status" value="1"/>
</dbReference>
<dbReference type="Pfam" id="PF09269">
    <property type="entry name" value="DUF1967"/>
    <property type="match status" value="1"/>
</dbReference>
<dbReference type="InterPro" id="IPR031167">
    <property type="entry name" value="G_OBG"/>
</dbReference>
<dbReference type="NCBIfam" id="TIGR02729">
    <property type="entry name" value="Obg_CgtA"/>
    <property type="match status" value="1"/>
</dbReference>
<dbReference type="PANTHER" id="PTHR11702">
    <property type="entry name" value="DEVELOPMENTALLY REGULATED GTP-BINDING PROTEIN-RELATED"/>
    <property type="match status" value="1"/>
</dbReference>
<comment type="caution">
    <text evidence="13">The sequence shown here is derived from an EMBL/GenBank/DDBJ whole genome shotgun (WGS) entry which is preliminary data.</text>
</comment>
<evidence type="ECO:0000256" key="6">
    <source>
        <dbReference type="ARBA" id="ARBA00022801"/>
    </source>
</evidence>
<dbReference type="EC" id="3.6.5.-" evidence="9"/>
<dbReference type="SUPFAM" id="SSF52540">
    <property type="entry name" value="P-loop containing nucleoside triphosphate hydrolases"/>
    <property type="match status" value="1"/>
</dbReference>
<evidence type="ECO:0000256" key="2">
    <source>
        <dbReference type="ARBA" id="ARBA00007699"/>
    </source>
</evidence>
<keyword evidence="6 9" id="KW-0378">Hydrolase</keyword>
<dbReference type="InterPro" id="IPR036346">
    <property type="entry name" value="GTP-bd_prot_GTP1/OBG_C_sf"/>
</dbReference>
<dbReference type="InterPro" id="IPR014100">
    <property type="entry name" value="GTP-bd_Obg/CgtA"/>
</dbReference>
<dbReference type="RefSeq" id="WP_368846207.1">
    <property type="nucleotide sequence ID" value="NZ_CP194411.1"/>
</dbReference>
<dbReference type="NCBIfam" id="NF008955">
    <property type="entry name" value="PRK12297.1"/>
    <property type="match status" value="1"/>
</dbReference>
<organism evidence="13 14">
    <name type="scientific">Selenomonas sputigena</name>
    <dbReference type="NCBI Taxonomy" id="69823"/>
    <lineage>
        <taxon>Bacteria</taxon>
        <taxon>Bacillati</taxon>
        <taxon>Bacillota</taxon>
        <taxon>Negativicutes</taxon>
        <taxon>Selenomonadales</taxon>
        <taxon>Selenomonadaceae</taxon>
        <taxon>Selenomonas</taxon>
    </lineage>
</organism>
<feature type="domain" description="Obg" evidence="12">
    <location>
        <begin position="1"/>
        <end position="159"/>
    </location>
</feature>
<dbReference type="Proteomes" id="UP001559623">
    <property type="component" value="Unassembled WGS sequence"/>
</dbReference>
<dbReference type="InterPro" id="IPR006169">
    <property type="entry name" value="GTP1_OBG_dom"/>
</dbReference>
<dbReference type="PRINTS" id="PR00326">
    <property type="entry name" value="GTP1OBG"/>
</dbReference>
<feature type="binding site" evidence="9">
    <location>
        <begin position="283"/>
        <end position="286"/>
    </location>
    <ligand>
        <name>GTP</name>
        <dbReference type="ChEBI" id="CHEBI:37565"/>
    </ligand>
</feature>
<dbReference type="InterPro" id="IPR027417">
    <property type="entry name" value="P-loop_NTPase"/>
</dbReference>
<dbReference type="PIRSF" id="PIRSF002401">
    <property type="entry name" value="GTP_bd_Obg/CgtA"/>
    <property type="match status" value="1"/>
</dbReference>
<feature type="binding site" evidence="9">
    <location>
        <begin position="312"/>
        <end position="314"/>
    </location>
    <ligand>
        <name>GTP</name>
        <dbReference type="ChEBI" id="CHEBI:37565"/>
    </ligand>
</feature>
<keyword evidence="5 9" id="KW-0547">Nucleotide-binding</keyword>
<evidence type="ECO:0000256" key="5">
    <source>
        <dbReference type="ARBA" id="ARBA00022741"/>
    </source>
</evidence>
<evidence type="ECO:0000259" key="11">
    <source>
        <dbReference type="PROSITE" id="PS51881"/>
    </source>
</evidence>
<evidence type="ECO:0000256" key="3">
    <source>
        <dbReference type="ARBA" id="ARBA00022490"/>
    </source>
</evidence>
<feature type="binding site" evidence="9">
    <location>
        <begin position="166"/>
        <end position="173"/>
    </location>
    <ligand>
        <name>GTP</name>
        <dbReference type="ChEBI" id="CHEBI:37565"/>
    </ligand>
</feature>
<dbReference type="PROSITE" id="PS51710">
    <property type="entry name" value="G_OBG"/>
    <property type="match status" value="1"/>
</dbReference>